<dbReference type="InterPro" id="IPR010603">
    <property type="entry name" value="Znf_CppX_C4"/>
</dbReference>
<dbReference type="InterPro" id="IPR059188">
    <property type="entry name" value="Znf_CLPX-like"/>
</dbReference>
<proteinExistence type="inferred from homology"/>
<feature type="domain" description="ClpX-type ZB" evidence="2">
    <location>
        <begin position="1"/>
        <end position="51"/>
    </location>
</feature>
<dbReference type="GO" id="GO:0046983">
    <property type="term" value="F:protein dimerization activity"/>
    <property type="evidence" value="ECO:0007669"/>
    <property type="project" value="UniProtKB-UniRule"/>
</dbReference>
<dbReference type="Proteomes" id="UP000381260">
    <property type="component" value="Chromosome"/>
</dbReference>
<keyword evidence="1" id="KW-0143">Chaperone</keyword>
<dbReference type="Gene3D" id="6.20.220.10">
    <property type="entry name" value="ClpX chaperone, C4-type zinc finger domain"/>
    <property type="match status" value="1"/>
</dbReference>
<keyword evidence="1" id="KW-0862">Zinc</keyword>
<accession>A0A5Q2VHK0</accession>
<dbReference type="PROSITE" id="PS51902">
    <property type="entry name" value="CLPX_ZB"/>
    <property type="match status" value="1"/>
</dbReference>
<dbReference type="AlphaFoldDB" id="A0A5Q2VHK0"/>
<dbReference type="InterPro" id="IPR038366">
    <property type="entry name" value="Znf_CppX_C4_sf"/>
</dbReference>
<dbReference type="GO" id="GO:0006457">
    <property type="term" value="P:protein folding"/>
    <property type="evidence" value="ECO:0007669"/>
    <property type="project" value="UniProtKB-UniRule"/>
</dbReference>
<feature type="binding site" evidence="1">
    <location>
        <position position="10"/>
    </location>
    <ligand>
        <name>Zn(2+)</name>
        <dbReference type="ChEBI" id="CHEBI:29105"/>
    </ligand>
</feature>
<dbReference type="SUPFAM" id="SSF57716">
    <property type="entry name" value="Glucocorticoid receptor-like (DNA-binding domain)"/>
    <property type="match status" value="1"/>
</dbReference>
<feature type="binding site" evidence="1">
    <location>
        <position position="13"/>
    </location>
    <ligand>
        <name>Zn(2+)</name>
        <dbReference type="ChEBI" id="CHEBI:29105"/>
    </ligand>
</feature>
<evidence type="ECO:0000313" key="4">
    <source>
        <dbReference type="Proteomes" id="UP000381260"/>
    </source>
</evidence>
<gene>
    <name evidence="3" type="ORF">GHV41_22300</name>
</gene>
<protein>
    <recommendedName>
        <fullName evidence="2">ClpX-type ZB domain-containing protein</fullName>
    </recommendedName>
</protein>
<name>A0A5Q2VHK0_SERPR</name>
<evidence type="ECO:0000259" key="2">
    <source>
        <dbReference type="PROSITE" id="PS51902"/>
    </source>
</evidence>
<sequence>MDKDKPVLRCHFCSKTQHEVKKLIAGPYAHICNECVVGCVEILAGVEPRKGDNHG</sequence>
<dbReference type="RefSeq" id="WP_149572826.1">
    <property type="nucleotide sequence ID" value="NZ_CP045913.1"/>
</dbReference>
<organism evidence="3 4">
    <name type="scientific">Serratia proteamaculans</name>
    <dbReference type="NCBI Taxonomy" id="28151"/>
    <lineage>
        <taxon>Bacteria</taxon>
        <taxon>Pseudomonadati</taxon>
        <taxon>Pseudomonadota</taxon>
        <taxon>Gammaproteobacteria</taxon>
        <taxon>Enterobacterales</taxon>
        <taxon>Yersiniaceae</taxon>
        <taxon>Serratia</taxon>
    </lineage>
</organism>
<evidence type="ECO:0000313" key="3">
    <source>
        <dbReference type="EMBL" id="QGH63405.1"/>
    </source>
</evidence>
<dbReference type="GO" id="GO:0051082">
    <property type="term" value="F:unfolded protein binding"/>
    <property type="evidence" value="ECO:0007669"/>
    <property type="project" value="UniProtKB-UniRule"/>
</dbReference>
<dbReference type="Pfam" id="PF06689">
    <property type="entry name" value="zf-C4_ClpX"/>
    <property type="match status" value="1"/>
</dbReference>
<evidence type="ECO:0000256" key="1">
    <source>
        <dbReference type="PROSITE-ProRule" id="PRU01250"/>
    </source>
</evidence>
<keyword evidence="1" id="KW-0479">Metal-binding</keyword>
<dbReference type="EMBL" id="CP045913">
    <property type="protein sequence ID" value="QGH63405.1"/>
    <property type="molecule type" value="Genomic_DNA"/>
</dbReference>
<reference evidence="3 4" key="1">
    <citation type="submission" date="2019-11" db="EMBL/GenBank/DDBJ databases">
        <title>The Phosphoenolpyruvate Phosphotransferase System Regulates Serratia proteamaculans 336X Biofilm Formation and Wheat Roots colonization.</title>
        <authorList>
            <person name="Liu F."/>
        </authorList>
    </citation>
    <scope>NUCLEOTIDE SEQUENCE [LARGE SCALE GENOMIC DNA]</scope>
    <source>
        <strain evidence="3 4">336X</strain>
    </source>
</reference>
<feature type="binding site" evidence="1">
    <location>
        <position position="32"/>
    </location>
    <ligand>
        <name>Zn(2+)</name>
        <dbReference type="ChEBI" id="CHEBI:29105"/>
    </ligand>
</feature>
<comment type="similarity">
    <text evidence="1">Belongs to the ClpX chaperone family.</text>
</comment>
<feature type="binding site" evidence="1">
    <location>
        <position position="35"/>
    </location>
    <ligand>
        <name>Zn(2+)</name>
        <dbReference type="ChEBI" id="CHEBI:29105"/>
    </ligand>
</feature>
<dbReference type="SMART" id="SM00994">
    <property type="entry name" value="zf-C4_ClpX"/>
    <property type="match status" value="1"/>
</dbReference>
<dbReference type="GO" id="GO:0008270">
    <property type="term" value="F:zinc ion binding"/>
    <property type="evidence" value="ECO:0007669"/>
    <property type="project" value="UniProtKB-UniRule"/>
</dbReference>